<comment type="caution">
    <text evidence="2">The sequence shown here is derived from an EMBL/GenBank/DDBJ whole genome shotgun (WGS) entry which is preliminary data.</text>
</comment>
<proteinExistence type="predicted"/>
<dbReference type="EMBL" id="RCYA01000008">
    <property type="protein sequence ID" value="RYT41798.1"/>
    <property type="molecule type" value="Genomic_DNA"/>
</dbReference>
<feature type="domain" description="Tlde1" evidence="1">
    <location>
        <begin position="31"/>
        <end position="106"/>
    </location>
</feature>
<organism evidence="2 3">
    <name type="scientific">Citrobacter amalonaticus</name>
    <dbReference type="NCBI Taxonomy" id="35703"/>
    <lineage>
        <taxon>Bacteria</taxon>
        <taxon>Pseudomonadati</taxon>
        <taxon>Pseudomonadota</taxon>
        <taxon>Gammaproteobacteria</taxon>
        <taxon>Enterobacterales</taxon>
        <taxon>Enterobacteriaceae</taxon>
        <taxon>Citrobacter</taxon>
    </lineage>
</organism>
<gene>
    <name evidence="2" type="ORF">EAJ18_17640</name>
</gene>
<dbReference type="InterPro" id="IPR021225">
    <property type="entry name" value="Tlde1_dom"/>
</dbReference>
<feature type="domain" description="Tlde1" evidence="1">
    <location>
        <begin position="168"/>
        <end position="218"/>
    </location>
</feature>
<name>A0ABY0HQZ0_CITAM</name>
<reference evidence="2 3" key="1">
    <citation type="journal article" date="2019" name="Science, e1252229">
        <title>Invertible promoters mediate bacterial phase variation, antibiotic resistance, and host adaptation in the gut.</title>
        <authorList>
            <person name="Jiang X."/>
            <person name="Hall A.B."/>
            <person name="Arthur T.D."/>
            <person name="Plichta D.R."/>
            <person name="Covington C.T."/>
            <person name="Poyet M."/>
            <person name="Crothers J."/>
            <person name="Moses P.L."/>
            <person name="Tolonen A.C."/>
            <person name="Vlamakis H."/>
            <person name="Alm E.J."/>
            <person name="Xavier R.J."/>
        </authorList>
    </citation>
    <scope>NUCLEOTIDE SEQUENCE [LARGE SCALE GENOMIC DNA]</scope>
    <source>
        <strain evidence="3">ca_0067</strain>
    </source>
</reference>
<accession>A0ABY0HQZ0</accession>
<evidence type="ECO:0000259" key="1">
    <source>
        <dbReference type="Pfam" id="PF10908"/>
    </source>
</evidence>
<sequence>MRESMIYCTLNLREISQDNTLKLRCAGSGVYDVFSGLGHLKNNPDAYMEKNGPIPPGKYWIVDRPTGGIGSILKQKEKEWRTGNNYDEWFALFKNDSLINDKTIVVFKSYIGVGQSDYLNDIRALLVHEPPEQDSVYKKLNTSVYQKRALVKNASENFSGINERPFTYNLQERSSFRLHPLRPDGTGVSDGCITFYHREDFNKLRRDLLRANKQKVPGSQLEAYGIITVSDNRYDKY</sequence>
<evidence type="ECO:0000313" key="3">
    <source>
        <dbReference type="Proteomes" id="UP000292985"/>
    </source>
</evidence>
<dbReference type="Pfam" id="PF10908">
    <property type="entry name" value="Tlde1_dom"/>
    <property type="match status" value="2"/>
</dbReference>
<evidence type="ECO:0000313" key="2">
    <source>
        <dbReference type="EMBL" id="RYT41798.1"/>
    </source>
</evidence>
<protein>
    <submittedName>
        <fullName evidence="2">DUF2778 domain-containing protein</fullName>
    </submittedName>
</protein>
<keyword evidence="3" id="KW-1185">Reference proteome</keyword>
<dbReference type="Proteomes" id="UP000292985">
    <property type="component" value="Unassembled WGS sequence"/>
</dbReference>